<reference evidence="1" key="2">
    <citation type="journal article" date="2022" name="Microbiol. Resour. Announc.">
        <title>Metagenome Sequencing to Explore Phylogenomics of Terrestrial Cyanobacteria.</title>
        <authorList>
            <person name="Ward R.D."/>
            <person name="Stajich J.E."/>
            <person name="Johansen J.R."/>
            <person name="Huntemann M."/>
            <person name="Clum A."/>
            <person name="Foster B."/>
            <person name="Foster B."/>
            <person name="Roux S."/>
            <person name="Palaniappan K."/>
            <person name="Varghese N."/>
            <person name="Mukherjee S."/>
            <person name="Reddy T.B.K."/>
            <person name="Daum C."/>
            <person name="Copeland A."/>
            <person name="Chen I.A."/>
            <person name="Ivanova N.N."/>
            <person name="Kyrpides N.C."/>
            <person name="Shapiro N."/>
            <person name="Eloe-Fadrosh E.A."/>
            <person name="Pietrasiak N."/>
        </authorList>
    </citation>
    <scope>NUCLEOTIDE SEQUENCE</scope>
    <source>
        <strain evidence="1">JT2-VF2</strain>
    </source>
</reference>
<gene>
    <name evidence="1" type="ORF">KME32_29845</name>
</gene>
<name>A0A951UJG0_9NOST</name>
<sequence>MKIFDRWPLLESKLAQAWHNLVRFVTTSSQLQVWQTHLANGNCSWHAYDPMTGRSACFGSEADMRIWIETQYYIK</sequence>
<reference evidence="1" key="1">
    <citation type="submission" date="2021-05" db="EMBL/GenBank/DDBJ databases">
        <authorList>
            <person name="Pietrasiak N."/>
            <person name="Ward R."/>
            <person name="Stajich J.E."/>
            <person name="Kurbessoian T."/>
        </authorList>
    </citation>
    <scope>NUCLEOTIDE SEQUENCE</scope>
    <source>
        <strain evidence="1">JT2-VF2</strain>
    </source>
</reference>
<proteinExistence type="predicted"/>
<comment type="caution">
    <text evidence="1">The sequence shown here is derived from an EMBL/GenBank/DDBJ whole genome shotgun (WGS) entry which is preliminary data.</text>
</comment>
<protein>
    <submittedName>
        <fullName evidence="1">Uncharacterized protein</fullName>
    </submittedName>
</protein>
<dbReference type="Proteomes" id="UP000715781">
    <property type="component" value="Unassembled WGS sequence"/>
</dbReference>
<evidence type="ECO:0000313" key="2">
    <source>
        <dbReference type="Proteomes" id="UP000715781"/>
    </source>
</evidence>
<dbReference type="EMBL" id="JAHHHN010000033">
    <property type="protein sequence ID" value="MBW4565219.1"/>
    <property type="molecule type" value="Genomic_DNA"/>
</dbReference>
<evidence type="ECO:0000313" key="1">
    <source>
        <dbReference type="EMBL" id="MBW4565219.1"/>
    </source>
</evidence>
<accession>A0A951UJG0</accession>
<dbReference type="AlphaFoldDB" id="A0A951UJG0"/>
<organism evidence="1 2">
    <name type="scientific">Mojavia pulchra JT2-VF2</name>
    <dbReference type="NCBI Taxonomy" id="287848"/>
    <lineage>
        <taxon>Bacteria</taxon>
        <taxon>Bacillati</taxon>
        <taxon>Cyanobacteriota</taxon>
        <taxon>Cyanophyceae</taxon>
        <taxon>Nostocales</taxon>
        <taxon>Nostocaceae</taxon>
    </lineage>
</organism>